<dbReference type="InterPro" id="IPR003660">
    <property type="entry name" value="HAMP_dom"/>
</dbReference>
<dbReference type="InterPro" id="IPR052155">
    <property type="entry name" value="Biofilm_reg_signaling"/>
</dbReference>
<evidence type="ECO:0000313" key="6">
    <source>
        <dbReference type="Proteomes" id="UP000032305"/>
    </source>
</evidence>
<keyword evidence="1" id="KW-1133">Transmembrane helix</keyword>
<dbReference type="EMBL" id="BBPI01000035">
    <property type="protein sequence ID" value="GAM00635.1"/>
    <property type="molecule type" value="Genomic_DNA"/>
</dbReference>
<name>A0A0A1W5B9_9SPHN</name>
<feature type="domain" description="EAL" evidence="2">
    <location>
        <begin position="440"/>
        <end position="684"/>
    </location>
</feature>
<reference evidence="5 6" key="1">
    <citation type="submission" date="2014-11" db="EMBL/GenBank/DDBJ databases">
        <title>Whole genome shotgun sequence of Sphingomonas parapaucimobilis NBRC 15100.</title>
        <authorList>
            <person name="Katano-Makiyama Y."/>
            <person name="Hosoyama A."/>
            <person name="Hashimoto M."/>
            <person name="Hosoyama Y."/>
            <person name="Noguchi M."/>
            <person name="Numata M."/>
            <person name="Tsuchikane K."/>
            <person name="Hirakata S."/>
            <person name="Uohara A."/>
            <person name="Shimodaira J."/>
            <person name="Ohji S."/>
            <person name="Ichikawa N."/>
            <person name="Kimura A."/>
            <person name="Yamazoe A."/>
            <person name="Fujita N."/>
        </authorList>
    </citation>
    <scope>NUCLEOTIDE SEQUENCE [LARGE SCALE GENOMIC DNA]</scope>
    <source>
        <strain evidence="5 6">NBRC 15100</strain>
    </source>
</reference>
<dbReference type="GO" id="GO:0007165">
    <property type="term" value="P:signal transduction"/>
    <property type="evidence" value="ECO:0007669"/>
    <property type="project" value="InterPro"/>
</dbReference>
<dbReference type="SUPFAM" id="SSF158472">
    <property type="entry name" value="HAMP domain-like"/>
    <property type="match status" value="1"/>
</dbReference>
<comment type="caution">
    <text evidence="5">The sequence shown here is derived from an EMBL/GenBank/DDBJ whole genome shotgun (WGS) entry which is preliminary data.</text>
</comment>
<dbReference type="SMART" id="SM00304">
    <property type="entry name" value="HAMP"/>
    <property type="match status" value="1"/>
</dbReference>
<feature type="domain" description="GGDEF" evidence="4">
    <location>
        <begin position="302"/>
        <end position="431"/>
    </location>
</feature>
<dbReference type="SMART" id="SM00052">
    <property type="entry name" value="EAL"/>
    <property type="match status" value="1"/>
</dbReference>
<feature type="domain" description="HAMP" evidence="3">
    <location>
        <begin position="215"/>
        <end position="267"/>
    </location>
</feature>
<dbReference type="Proteomes" id="UP000032305">
    <property type="component" value="Unassembled WGS sequence"/>
</dbReference>
<dbReference type="GO" id="GO:0016020">
    <property type="term" value="C:membrane"/>
    <property type="evidence" value="ECO:0007669"/>
    <property type="project" value="InterPro"/>
</dbReference>
<evidence type="ECO:0008006" key="7">
    <source>
        <dbReference type="Google" id="ProtNLM"/>
    </source>
</evidence>
<dbReference type="eggNOG" id="COG5001">
    <property type="taxonomic scope" value="Bacteria"/>
</dbReference>
<sequence>MTMIWLRRRIQSLEFRFATMLTVVLGISLALGSRGLLLNNQLLGMVRSTHEIASLLDEHDKRDARLRDFRIQVGDLTRQLERGQAVPAERWQGLDAAARTWLAEPLVRHDGMPRPIRSAQLAAVSSERRFLRTARRVIGGAAVDTALMKRTMPLFIARLHDMERHRELVHERLGRRLTWQTREVEALAKRVLTRMMLAGLLLVILAGGLILWLRIRVMRPLMDIVAGMRAMSKGQSLKPLSVHRRDELGELARGMDMLARAAEERERIQRQVEYLAHHDPLTGLANRIVFADRLDAALQAGRRIALLAIDLDGFKGVNDTLGHAAGDILLKRASDLLAVSVGTGDTVARIGGDEFAIIHHLSADEEDAEALVRRIYAVIAEDPVSPSVRMSIGVALSPRHGLEADELQACADIALYRAKADGRHCARHYDMAMDEERRQRHWLAHELHEAVTRGELHLVYQPIADCASRGIIGQEALARWDHPVLGPVSPDVFIGLAEESGLIGEIGQRLFVDALATARTWPAEWMLAINLSPVQLREPNLARRMLAATASQGIDPRRIEVEVTEGVLIDNREATTANLAALRAAGVGIVMDDFGTGYASLSSLQQFPFDKIKIDRSFIQAMDEDGPALSIVRASIGLGRSLNIPIVAEGLETEAQYRMLCDLGCDQVQGYLIGRPIAHLAKAA</sequence>
<dbReference type="PROSITE" id="PS50883">
    <property type="entry name" value="EAL"/>
    <property type="match status" value="1"/>
</dbReference>
<dbReference type="InterPro" id="IPR035919">
    <property type="entry name" value="EAL_sf"/>
</dbReference>
<dbReference type="InterPro" id="IPR043128">
    <property type="entry name" value="Rev_trsase/Diguanyl_cyclase"/>
</dbReference>
<dbReference type="AlphaFoldDB" id="A0A0A1W5B9"/>
<evidence type="ECO:0000259" key="4">
    <source>
        <dbReference type="PROSITE" id="PS50887"/>
    </source>
</evidence>
<dbReference type="PANTHER" id="PTHR44757:SF2">
    <property type="entry name" value="BIOFILM ARCHITECTURE MAINTENANCE PROTEIN MBAA"/>
    <property type="match status" value="1"/>
</dbReference>
<dbReference type="InterPro" id="IPR001633">
    <property type="entry name" value="EAL_dom"/>
</dbReference>
<dbReference type="Pfam" id="PF00990">
    <property type="entry name" value="GGDEF"/>
    <property type="match status" value="1"/>
</dbReference>
<dbReference type="CDD" id="cd06225">
    <property type="entry name" value="HAMP"/>
    <property type="match status" value="1"/>
</dbReference>
<dbReference type="Pfam" id="PF00672">
    <property type="entry name" value="HAMP"/>
    <property type="match status" value="1"/>
</dbReference>
<evidence type="ECO:0000259" key="2">
    <source>
        <dbReference type="PROSITE" id="PS50883"/>
    </source>
</evidence>
<gene>
    <name evidence="5" type="ORF">SP5_035_00340</name>
</gene>
<proteinExistence type="predicted"/>
<evidence type="ECO:0000259" key="3">
    <source>
        <dbReference type="PROSITE" id="PS50885"/>
    </source>
</evidence>
<dbReference type="SMART" id="SM00267">
    <property type="entry name" value="GGDEF"/>
    <property type="match status" value="1"/>
</dbReference>
<dbReference type="CDD" id="cd01949">
    <property type="entry name" value="GGDEF"/>
    <property type="match status" value="1"/>
</dbReference>
<dbReference type="PANTHER" id="PTHR44757">
    <property type="entry name" value="DIGUANYLATE CYCLASE DGCP"/>
    <property type="match status" value="1"/>
</dbReference>
<dbReference type="InterPro" id="IPR029787">
    <property type="entry name" value="Nucleotide_cyclase"/>
</dbReference>
<protein>
    <recommendedName>
        <fullName evidence="7">Signaling protein</fullName>
    </recommendedName>
</protein>
<dbReference type="Gene3D" id="3.30.70.270">
    <property type="match status" value="1"/>
</dbReference>
<dbReference type="SUPFAM" id="SSF141868">
    <property type="entry name" value="EAL domain-like"/>
    <property type="match status" value="1"/>
</dbReference>
<evidence type="ECO:0000313" key="5">
    <source>
        <dbReference type="EMBL" id="GAM00635.1"/>
    </source>
</evidence>
<dbReference type="CDD" id="cd01948">
    <property type="entry name" value="EAL"/>
    <property type="match status" value="1"/>
</dbReference>
<dbReference type="PROSITE" id="PS50885">
    <property type="entry name" value="HAMP"/>
    <property type="match status" value="1"/>
</dbReference>
<evidence type="ECO:0000256" key="1">
    <source>
        <dbReference type="SAM" id="Phobius"/>
    </source>
</evidence>
<dbReference type="NCBIfam" id="TIGR00254">
    <property type="entry name" value="GGDEF"/>
    <property type="match status" value="1"/>
</dbReference>
<dbReference type="InterPro" id="IPR000160">
    <property type="entry name" value="GGDEF_dom"/>
</dbReference>
<keyword evidence="1" id="KW-0812">Transmembrane</keyword>
<accession>A0A0A1W5B9</accession>
<dbReference type="Gene3D" id="6.10.340.10">
    <property type="match status" value="1"/>
</dbReference>
<dbReference type="Pfam" id="PF00563">
    <property type="entry name" value="EAL"/>
    <property type="match status" value="1"/>
</dbReference>
<dbReference type="SUPFAM" id="SSF55073">
    <property type="entry name" value="Nucleotide cyclase"/>
    <property type="match status" value="1"/>
</dbReference>
<dbReference type="Gene3D" id="3.20.20.450">
    <property type="entry name" value="EAL domain"/>
    <property type="match status" value="1"/>
</dbReference>
<keyword evidence="1" id="KW-0472">Membrane</keyword>
<feature type="transmembrane region" description="Helical" evidence="1">
    <location>
        <begin position="191"/>
        <end position="213"/>
    </location>
</feature>
<dbReference type="PROSITE" id="PS50887">
    <property type="entry name" value="GGDEF"/>
    <property type="match status" value="1"/>
</dbReference>
<organism evidence="5 6">
    <name type="scientific">Sphingomonas parapaucimobilis NBRC 15100</name>
    <dbReference type="NCBI Taxonomy" id="1219049"/>
    <lineage>
        <taxon>Bacteria</taxon>
        <taxon>Pseudomonadati</taxon>
        <taxon>Pseudomonadota</taxon>
        <taxon>Alphaproteobacteria</taxon>
        <taxon>Sphingomonadales</taxon>
        <taxon>Sphingomonadaceae</taxon>
        <taxon>Sphingomonas</taxon>
    </lineage>
</organism>
<keyword evidence="6" id="KW-1185">Reference proteome</keyword>